<sequence length="368" mass="41971">MNTPIEDMELELKEQEIRQEQQQIQDSLTQMTESYRRAAETRSWELIKSYRTTLRVLLLVIALLVIAVIVVAVGWNLEQGTLVPSPVEVIKEIEVPKYTVIDPTSEFSRELSEDSFLLSDSNYGPIWMPALEGVDRNEYNSALFVKDPATGYISYADPSQESYMGIDVSKYQGDIDWEAVKEAGVDFAIIRCGNRGYVTGSINEDDYFRENIEGATEAGIKVGVYFFSQAMNSEEALEEAEFCIDLLGDYEIDYPVFFDWEVVIDEDGDTPRTAYIDPETLTNNLLVFSERIRLAGFKPGVYANKKTAVWKYDLTRLEGIDMWIAEYSDTPTYFYDFDVWQYSSSGTVPGIDAEVDLNISFKDYNYGE</sequence>
<dbReference type="InterPro" id="IPR017853">
    <property type="entry name" value="GH"/>
</dbReference>
<keyword evidence="3" id="KW-0326">Glycosidase</keyword>
<keyword evidence="4" id="KW-0812">Transmembrane</keyword>
<evidence type="ECO:0000256" key="4">
    <source>
        <dbReference type="SAM" id="Phobius"/>
    </source>
</evidence>
<feature type="transmembrane region" description="Helical" evidence="4">
    <location>
        <begin position="56"/>
        <end position="77"/>
    </location>
</feature>
<evidence type="ECO:0000313" key="5">
    <source>
        <dbReference type="EMBL" id="HIS24992.1"/>
    </source>
</evidence>
<keyword evidence="4" id="KW-1133">Transmembrane helix</keyword>
<dbReference type="InterPro" id="IPR018077">
    <property type="entry name" value="Glyco_hydro_fam25_subgr"/>
</dbReference>
<dbReference type="PANTHER" id="PTHR34135">
    <property type="entry name" value="LYSOZYME"/>
    <property type="match status" value="1"/>
</dbReference>
<dbReference type="PROSITE" id="PS51904">
    <property type="entry name" value="GLYCOSYL_HYDROL_F25_2"/>
    <property type="match status" value="1"/>
</dbReference>
<dbReference type="GO" id="GO:0016998">
    <property type="term" value="P:cell wall macromolecule catabolic process"/>
    <property type="evidence" value="ECO:0007669"/>
    <property type="project" value="InterPro"/>
</dbReference>
<dbReference type="CDD" id="cd06414">
    <property type="entry name" value="GH25_LytC-like"/>
    <property type="match status" value="1"/>
</dbReference>
<dbReference type="Pfam" id="PF01183">
    <property type="entry name" value="Glyco_hydro_25"/>
    <property type="match status" value="1"/>
</dbReference>
<dbReference type="GO" id="GO:0016052">
    <property type="term" value="P:carbohydrate catabolic process"/>
    <property type="evidence" value="ECO:0007669"/>
    <property type="project" value="TreeGrafter"/>
</dbReference>
<dbReference type="GO" id="GO:0009253">
    <property type="term" value="P:peptidoglycan catabolic process"/>
    <property type="evidence" value="ECO:0007669"/>
    <property type="project" value="InterPro"/>
</dbReference>
<dbReference type="EMBL" id="DVIR01000056">
    <property type="protein sequence ID" value="HIS24992.1"/>
    <property type="molecule type" value="Genomic_DNA"/>
</dbReference>
<comment type="caution">
    <text evidence="5">The sequence shown here is derived from an EMBL/GenBank/DDBJ whole genome shotgun (WGS) entry which is preliminary data.</text>
</comment>
<dbReference type="Gene3D" id="3.20.20.80">
    <property type="entry name" value="Glycosidases"/>
    <property type="match status" value="1"/>
</dbReference>
<dbReference type="SUPFAM" id="SSF51445">
    <property type="entry name" value="(Trans)glycosidases"/>
    <property type="match status" value="1"/>
</dbReference>
<dbReference type="SMART" id="SM00641">
    <property type="entry name" value="Glyco_25"/>
    <property type="match status" value="1"/>
</dbReference>
<evidence type="ECO:0000256" key="2">
    <source>
        <dbReference type="ARBA" id="ARBA00022801"/>
    </source>
</evidence>
<dbReference type="InterPro" id="IPR002053">
    <property type="entry name" value="Glyco_hydro_25"/>
</dbReference>
<gene>
    <name evidence="5" type="ORF">IAD01_06290</name>
</gene>
<protein>
    <submittedName>
        <fullName evidence="5">Glycoside hydrolase family 25 protein</fullName>
    </submittedName>
</protein>
<organism evidence="5 6">
    <name type="scientific">Candidatus Faeciplasma gallinarum</name>
    <dbReference type="NCBI Taxonomy" id="2840799"/>
    <lineage>
        <taxon>Bacteria</taxon>
        <taxon>Bacillati</taxon>
        <taxon>Bacillota</taxon>
        <taxon>Clostridia</taxon>
        <taxon>Eubacteriales</taxon>
        <taxon>Oscillospiraceae</taxon>
        <taxon>Oscillospiraceae incertae sedis</taxon>
        <taxon>Candidatus Faeciplasma</taxon>
    </lineage>
</organism>
<keyword evidence="2 5" id="KW-0378">Hydrolase</keyword>
<evidence type="ECO:0000256" key="1">
    <source>
        <dbReference type="ARBA" id="ARBA00010646"/>
    </source>
</evidence>
<dbReference type="PANTHER" id="PTHR34135:SF2">
    <property type="entry name" value="LYSOZYME"/>
    <property type="match status" value="1"/>
</dbReference>
<evidence type="ECO:0000313" key="6">
    <source>
        <dbReference type="Proteomes" id="UP000823982"/>
    </source>
</evidence>
<evidence type="ECO:0000256" key="3">
    <source>
        <dbReference type="ARBA" id="ARBA00023295"/>
    </source>
</evidence>
<dbReference type="Proteomes" id="UP000823982">
    <property type="component" value="Unassembled WGS sequence"/>
</dbReference>
<accession>A0A9D1EQ05</accession>
<name>A0A9D1EQ05_9FIRM</name>
<dbReference type="GO" id="GO:0003796">
    <property type="term" value="F:lysozyme activity"/>
    <property type="evidence" value="ECO:0007669"/>
    <property type="project" value="InterPro"/>
</dbReference>
<dbReference type="AlphaFoldDB" id="A0A9D1EQ05"/>
<reference evidence="5" key="2">
    <citation type="journal article" date="2021" name="PeerJ">
        <title>Extensive microbial diversity within the chicken gut microbiome revealed by metagenomics and culture.</title>
        <authorList>
            <person name="Gilroy R."/>
            <person name="Ravi A."/>
            <person name="Getino M."/>
            <person name="Pursley I."/>
            <person name="Horton D.L."/>
            <person name="Alikhan N.F."/>
            <person name="Baker D."/>
            <person name="Gharbi K."/>
            <person name="Hall N."/>
            <person name="Watson M."/>
            <person name="Adriaenssens E.M."/>
            <person name="Foster-Nyarko E."/>
            <person name="Jarju S."/>
            <person name="Secka A."/>
            <person name="Antonio M."/>
            <person name="Oren A."/>
            <person name="Chaudhuri R.R."/>
            <person name="La Ragione R."/>
            <person name="Hildebrand F."/>
            <person name="Pallen M.J."/>
        </authorList>
    </citation>
    <scope>NUCLEOTIDE SEQUENCE</scope>
    <source>
        <strain evidence="5">CHK157-1446</strain>
    </source>
</reference>
<comment type="similarity">
    <text evidence="1">Belongs to the glycosyl hydrolase 25 family.</text>
</comment>
<proteinExistence type="inferred from homology"/>
<keyword evidence="4" id="KW-0472">Membrane</keyword>
<reference evidence="5" key="1">
    <citation type="submission" date="2020-10" db="EMBL/GenBank/DDBJ databases">
        <authorList>
            <person name="Gilroy R."/>
        </authorList>
    </citation>
    <scope>NUCLEOTIDE SEQUENCE</scope>
    <source>
        <strain evidence="5">CHK157-1446</strain>
    </source>
</reference>